<comment type="similarity">
    <text evidence="2 16">Belongs to the class-I pyridine nucleotide-disulfide oxidoreductase family.</text>
</comment>
<dbReference type="GO" id="GO:0006103">
    <property type="term" value="P:2-oxoglutarate metabolic process"/>
    <property type="evidence" value="ECO:0007669"/>
    <property type="project" value="TreeGrafter"/>
</dbReference>
<feature type="disulfide bond" description="Redox-active" evidence="15">
    <location>
        <begin position="45"/>
        <end position="50"/>
    </location>
</feature>
<sequence>MSKETTKYDLVVIGGGPAGYAGAIKAGQMGKKVACVEMERAGGTCLNWGCIPSKALLSSAELYQRMLHAEDFGFKTGKIDIDFSKVMKRSRNVADQMAKGIEFLFKKNKVDYVRGKARVEKGNKVVVFEGTDKGKTLEADKVLVATGCKPRMIPGVEHDGERVMNSRDALGMTEQPKSIVIIGAGAIGAEFAYFLNALGTKVTLVEMLPKILPIEDNEISDSVARAFKKQGIDCHTDTKVEDIKPTKTKVSMTLTKGDNKEKIEAEKILVAIGVQANTEGLFGEGISLDMDRNYIKTKEDYQTSVKGVYAAGDIIGPPWLAHVATFEAVQAVRGMFEKHKPEKVKLFPGCTYCQPQVASIGKTEQKLKEEKIPYKVGKFPFTASGKAVAAAHSEGFVKLLVDKEYGEILGAHIVGAEATELITEYVLGMKVEATAEEIHDTIHAHPTLSEALMEASAAVYGEAIHI</sequence>
<keyword evidence="20" id="KW-1185">Reference proteome</keyword>
<feature type="binding site" evidence="14">
    <location>
        <position position="313"/>
    </location>
    <ligand>
        <name>FAD</name>
        <dbReference type="ChEBI" id="CHEBI:57692"/>
    </ligand>
</feature>
<feature type="binding site" evidence="14">
    <location>
        <position position="54"/>
    </location>
    <ligand>
        <name>FAD</name>
        <dbReference type="ChEBI" id="CHEBI:57692"/>
    </ligand>
</feature>
<dbReference type="PROSITE" id="PS00076">
    <property type="entry name" value="PYRIDINE_REDOX_1"/>
    <property type="match status" value="1"/>
</dbReference>
<dbReference type="Pfam" id="PF07992">
    <property type="entry name" value="Pyr_redox_2"/>
    <property type="match status" value="1"/>
</dbReference>
<dbReference type="InterPro" id="IPR001100">
    <property type="entry name" value="Pyr_nuc-diS_OxRdtase"/>
</dbReference>
<keyword evidence="8 16" id="KW-0560">Oxidoreductase</keyword>
<evidence type="ECO:0000256" key="1">
    <source>
        <dbReference type="ARBA" id="ARBA00004496"/>
    </source>
</evidence>
<dbReference type="InterPro" id="IPR006258">
    <property type="entry name" value="Lipoamide_DH"/>
</dbReference>
<keyword evidence="14" id="KW-0547">Nucleotide-binding</keyword>
<comment type="caution">
    <text evidence="19">The sequence shown here is derived from an EMBL/GenBank/DDBJ whole genome shotgun (WGS) entry which is preliminary data.</text>
</comment>
<dbReference type="AlphaFoldDB" id="A0A7X1AWK8"/>
<organism evidence="19 20">
    <name type="scientific">Puniceicoccus vermicola</name>
    <dbReference type="NCBI Taxonomy" id="388746"/>
    <lineage>
        <taxon>Bacteria</taxon>
        <taxon>Pseudomonadati</taxon>
        <taxon>Verrucomicrobiota</taxon>
        <taxon>Opitutia</taxon>
        <taxon>Puniceicoccales</taxon>
        <taxon>Puniceicoccaceae</taxon>
        <taxon>Puniceicoccus</taxon>
    </lineage>
</organism>
<dbReference type="GO" id="GO:0004148">
    <property type="term" value="F:dihydrolipoyl dehydrogenase (NADH) activity"/>
    <property type="evidence" value="ECO:0007669"/>
    <property type="project" value="UniProtKB-EC"/>
</dbReference>
<dbReference type="GO" id="GO:0050660">
    <property type="term" value="F:flavin adenine dinucleotide binding"/>
    <property type="evidence" value="ECO:0007669"/>
    <property type="project" value="InterPro"/>
</dbReference>
<evidence type="ECO:0000256" key="13">
    <source>
        <dbReference type="PIRSR" id="PIRSR000350-2"/>
    </source>
</evidence>
<keyword evidence="7 14" id="KW-0274">FAD</keyword>
<evidence type="ECO:0000256" key="8">
    <source>
        <dbReference type="ARBA" id="ARBA00023002"/>
    </source>
</evidence>
<comment type="subcellular location">
    <subcellularLocation>
        <location evidence="1">Cytoplasm</location>
    </subcellularLocation>
</comment>
<feature type="domain" description="Pyridine nucleotide-disulphide oxidoreductase dimerisation" evidence="17">
    <location>
        <begin position="348"/>
        <end position="455"/>
    </location>
</feature>
<reference evidence="19 20" key="1">
    <citation type="submission" date="2020-07" db="EMBL/GenBank/DDBJ databases">
        <authorList>
            <person name="Feng X."/>
        </authorList>
    </citation>
    <scope>NUCLEOTIDE SEQUENCE [LARGE SCALE GENOMIC DNA]</scope>
    <source>
        <strain evidence="19 20">JCM14086</strain>
    </source>
</reference>
<dbReference type="InterPro" id="IPR023753">
    <property type="entry name" value="FAD/NAD-binding_dom"/>
</dbReference>
<evidence type="ECO:0000313" key="19">
    <source>
        <dbReference type="EMBL" id="MBC2600388.1"/>
    </source>
</evidence>
<evidence type="ECO:0000259" key="17">
    <source>
        <dbReference type="Pfam" id="PF02852"/>
    </source>
</evidence>
<keyword evidence="5" id="KW-0963">Cytoplasm</keyword>
<evidence type="ECO:0000256" key="9">
    <source>
        <dbReference type="ARBA" id="ARBA00023027"/>
    </source>
</evidence>
<keyword evidence="10" id="KW-1015">Disulfide bond</keyword>
<dbReference type="InterPro" id="IPR050151">
    <property type="entry name" value="Class-I_Pyr_Nuc-Dis_Oxidored"/>
</dbReference>
<dbReference type="InterPro" id="IPR012999">
    <property type="entry name" value="Pyr_OxRdtase_I_AS"/>
</dbReference>
<dbReference type="FunFam" id="3.30.390.30:FF:000001">
    <property type="entry name" value="Dihydrolipoyl dehydrogenase"/>
    <property type="match status" value="1"/>
</dbReference>
<evidence type="ECO:0000256" key="6">
    <source>
        <dbReference type="ARBA" id="ARBA00022630"/>
    </source>
</evidence>
<dbReference type="SUPFAM" id="SSF51905">
    <property type="entry name" value="FAD/NAD(P)-binding domain"/>
    <property type="match status" value="1"/>
</dbReference>
<keyword evidence="11 16" id="KW-0676">Redox-active center</keyword>
<dbReference type="InterPro" id="IPR016156">
    <property type="entry name" value="FAD/NAD-linked_Rdtase_dimer_sf"/>
</dbReference>
<feature type="binding site" evidence="14">
    <location>
        <position position="273"/>
    </location>
    <ligand>
        <name>NAD(+)</name>
        <dbReference type="ChEBI" id="CHEBI:57540"/>
    </ligand>
</feature>
<dbReference type="Proteomes" id="UP000525652">
    <property type="component" value="Unassembled WGS sequence"/>
</dbReference>
<dbReference type="PRINTS" id="PR00411">
    <property type="entry name" value="PNDRDTASEI"/>
</dbReference>
<feature type="domain" description="FAD/NAD(P)-binding" evidence="18">
    <location>
        <begin position="8"/>
        <end position="328"/>
    </location>
</feature>
<evidence type="ECO:0000256" key="10">
    <source>
        <dbReference type="ARBA" id="ARBA00023157"/>
    </source>
</evidence>
<feature type="binding site" evidence="14">
    <location>
        <position position="206"/>
    </location>
    <ligand>
        <name>NAD(+)</name>
        <dbReference type="ChEBI" id="CHEBI:57540"/>
    </ligand>
</feature>
<dbReference type="Gene3D" id="3.30.390.30">
    <property type="match status" value="1"/>
</dbReference>
<dbReference type="PANTHER" id="PTHR22912">
    <property type="entry name" value="DISULFIDE OXIDOREDUCTASE"/>
    <property type="match status" value="1"/>
</dbReference>
<name>A0A7X1AWK8_9BACT</name>
<evidence type="ECO:0000259" key="18">
    <source>
        <dbReference type="Pfam" id="PF07992"/>
    </source>
</evidence>
<comment type="miscellaneous">
    <text evidence="16">The active site is a redox-active disulfide bond.</text>
</comment>
<evidence type="ECO:0000313" key="20">
    <source>
        <dbReference type="Proteomes" id="UP000525652"/>
    </source>
</evidence>
<protein>
    <recommendedName>
        <fullName evidence="4 16">Dihydrolipoyl dehydrogenase</fullName>
        <ecNumber evidence="3 16">1.8.1.4</ecNumber>
    </recommendedName>
</protein>
<evidence type="ECO:0000256" key="2">
    <source>
        <dbReference type="ARBA" id="ARBA00007532"/>
    </source>
</evidence>
<dbReference type="Gene3D" id="3.50.50.60">
    <property type="entry name" value="FAD/NAD(P)-binding domain"/>
    <property type="match status" value="2"/>
</dbReference>
<accession>A0A7X1AWK8</accession>
<dbReference type="RefSeq" id="WP_185691138.1">
    <property type="nucleotide sequence ID" value="NZ_JACHVA010000017.1"/>
</dbReference>
<evidence type="ECO:0000256" key="16">
    <source>
        <dbReference type="RuleBase" id="RU003692"/>
    </source>
</evidence>
<proteinExistence type="inferred from homology"/>
<dbReference type="SUPFAM" id="SSF55424">
    <property type="entry name" value="FAD/NAD-linked reductases, dimerisation (C-terminal) domain"/>
    <property type="match status" value="1"/>
</dbReference>
<evidence type="ECO:0000256" key="12">
    <source>
        <dbReference type="ARBA" id="ARBA00049187"/>
    </source>
</evidence>
<dbReference type="Pfam" id="PF02852">
    <property type="entry name" value="Pyr_redox_dim"/>
    <property type="match status" value="1"/>
</dbReference>
<evidence type="ECO:0000256" key="14">
    <source>
        <dbReference type="PIRSR" id="PIRSR000350-3"/>
    </source>
</evidence>
<dbReference type="InterPro" id="IPR036188">
    <property type="entry name" value="FAD/NAD-bd_sf"/>
</dbReference>
<dbReference type="EC" id="1.8.1.4" evidence="3 16"/>
<feature type="active site" description="Proton acceptor" evidence="13">
    <location>
        <position position="445"/>
    </location>
</feature>
<dbReference type="PRINTS" id="PR00368">
    <property type="entry name" value="FADPNR"/>
</dbReference>
<dbReference type="NCBIfam" id="TIGR01350">
    <property type="entry name" value="lipoamide_DH"/>
    <property type="match status" value="1"/>
</dbReference>
<evidence type="ECO:0000256" key="15">
    <source>
        <dbReference type="PIRSR" id="PIRSR000350-4"/>
    </source>
</evidence>
<evidence type="ECO:0000256" key="5">
    <source>
        <dbReference type="ARBA" id="ARBA00022490"/>
    </source>
</evidence>
<dbReference type="EMBL" id="JACHVA010000017">
    <property type="protein sequence ID" value="MBC2600388.1"/>
    <property type="molecule type" value="Genomic_DNA"/>
</dbReference>
<dbReference type="InterPro" id="IPR004099">
    <property type="entry name" value="Pyr_nucl-diS_OxRdtase_dimer"/>
</dbReference>
<evidence type="ECO:0000256" key="11">
    <source>
        <dbReference type="ARBA" id="ARBA00023284"/>
    </source>
</evidence>
<feature type="binding site" evidence="14">
    <location>
        <begin position="183"/>
        <end position="190"/>
    </location>
    <ligand>
        <name>NAD(+)</name>
        <dbReference type="ChEBI" id="CHEBI:57540"/>
    </ligand>
</feature>
<evidence type="ECO:0000256" key="7">
    <source>
        <dbReference type="ARBA" id="ARBA00022827"/>
    </source>
</evidence>
<keyword evidence="9 14" id="KW-0520">NAD</keyword>
<keyword evidence="6 16" id="KW-0285">Flavoprotein</keyword>
<evidence type="ECO:0000256" key="4">
    <source>
        <dbReference type="ARBA" id="ARBA00016961"/>
    </source>
</evidence>
<comment type="catalytic activity">
    <reaction evidence="12 16">
        <text>N(6)-[(R)-dihydrolipoyl]-L-lysyl-[protein] + NAD(+) = N(6)-[(R)-lipoyl]-L-lysyl-[protein] + NADH + H(+)</text>
        <dbReference type="Rhea" id="RHEA:15045"/>
        <dbReference type="Rhea" id="RHEA-COMP:10474"/>
        <dbReference type="Rhea" id="RHEA-COMP:10475"/>
        <dbReference type="ChEBI" id="CHEBI:15378"/>
        <dbReference type="ChEBI" id="CHEBI:57540"/>
        <dbReference type="ChEBI" id="CHEBI:57945"/>
        <dbReference type="ChEBI" id="CHEBI:83099"/>
        <dbReference type="ChEBI" id="CHEBI:83100"/>
        <dbReference type="EC" id="1.8.1.4"/>
    </reaction>
</comment>
<dbReference type="GO" id="GO:0005737">
    <property type="term" value="C:cytoplasm"/>
    <property type="evidence" value="ECO:0007669"/>
    <property type="project" value="UniProtKB-SubCell"/>
</dbReference>
<evidence type="ECO:0000256" key="3">
    <source>
        <dbReference type="ARBA" id="ARBA00012608"/>
    </source>
</evidence>
<gene>
    <name evidence="19" type="primary">lpdA</name>
    <name evidence="19" type="ORF">H5P30_01190</name>
</gene>
<comment type="cofactor">
    <cofactor evidence="14 16">
        <name>FAD</name>
        <dbReference type="ChEBI" id="CHEBI:57692"/>
    </cofactor>
    <text evidence="14 16">Binds 1 FAD per subunit.</text>
</comment>
<dbReference type="PANTHER" id="PTHR22912:SF217">
    <property type="entry name" value="DIHYDROLIPOYL DEHYDROGENASE"/>
    <property type="match status" value="1"/>
</dbReference>
<dbReference type="PIRSF" id="PIRSF000350">
    <property type="entry name" value="Mercury_reductase_MerA"/>
    <property type="match status" value="1"/>
</dbReference>